<protein>
    <submittedName>
        <fullName evidence="1">Uncharacterized protein</fullName>
    </submittedName>
</protein>
<evidence type="ECO:0000313" key="1">
    <source>
        <dbReference type="EMBL" id="MBC8208504.1"/>
    </source>
</evidence>
<accession>A0A8J6NAQ7</accession>
<comment type="caution">
    <text evidence="1">The sequence shown here is derived from an EMBL/GenBank/DDBJ whole genome shotgun (WGS) entry which is preliminary data.</text>
</comment>
<proteinExistence type="predicted"/>
<feature type="non-terminal residue" evidence="1">
    <location>
        <position position="71"/>
    </location>
</feature>
<name>A0A8J6NAQ7_9BACT</name>
<dbReference type="AlphaFoldDB" id="A0A8J6NAQ7"/>
<sequence length="71" mass="7657">MSGEECAVKTKVLGAVMDRTVEDQAVGAELEGEFREEWSWFPVSGITDQWVSCIGLVTTDLVGSACMDADV</sequence>
<dbReference type="Proteomes" id="UP000599024">
    <property type="component" value="Unassembled WGS sequence"/>
</dbReference>
<evidence type="ECO:0000313" key="2">
    <source>
        <dbReference type="Proteomes" id="UP000599024"/>
    </source>
</evidence>
<reference evidence="1 2" key="1">
    <citation type="submission" date="2020-08" db="EMBL/GenBank/DDBJ databases">
        <title>Bridging the membrane lipid divide: bacteria of the FCB group superphylum have the potential to synthesize archaeal ether lipids.</title>
        <authorList>
            <person name="Villanueva L."/>
            <person name="Von Meijenfeldt F.A.B."/>
            <person name="Westbye A.B."/>
            <person name="Yadav S."/>
            <person name="Hopmans E.C."/>
            <person name="Dutilh B.E."/>
            <person name="Sinninghe Damste J.S."/>
        </authorList>
    </citation>
    <scope>NUCLEOTIDE SEQUENCE [LARGE SCALE GENOMIC DNA]</scope>
    <source>
        <strain evidence="1">NIOZ-UU81</strain>
    </source>
</reference>
<gene>
    <name evidence="1" type="ORF">H8E79_04990</name>
</gene>
<organism evidence="1 2">
    <name type="scientific">Candidatus Desulfatifera sulfidica</name>
    <dbReference type="NCBI Taxonomy" id="2841691"/>
    <lineage>
        <taxon>Bacteria</taxon>
        <taxon>Pseudomonadati</taxon>
        <taxon>Thermodesulfobacteriota</taxon>
        <taxon>Desulfobulbia</taxon>
        <taxon>Desulfobulbales</taxon>
        <taxon>Desulfobulbaceae</taxon>
        <taxon>Candidatus Desulfatifera</taxon>
    </lineage>
</organism>
<dbReference type="EMBL" id="JACNLK010000042">
    <property type="protein sequence ID" value="MBC8208504.1"/>
    <property type="molecule type" value="Genomic_DNA"/>
</dbReference>